<feature type="chain" id="PRO_5020881983" evidence="2">
    <location>
        <begin position="20"/>
        <end position="324"/>
    </location>
</feature>
<dbReference type="GeneID" id="27794566"/>
<evidence type="ECO:0000313" key="4">
    <source>
        <dbReference type="Proteomes" id="UP000071118"/>
    </source>
</evidence>
<feature type="region of interest" description="Disordered" evidence="1">
    <location>
        <begin position="129"/>
        <end position="156"/>
    </location>
</feature>
<organism evidence="3 4">
    <name type="scientific">Plasmodium chabaudi chabaudi</name>
    <dbReference type="NCBI Taxonomy" id="31271"/>
    <lineage>
        <taxon>Eukaryota</taxon>
        <taxon>Sar</taxon>
        <taxon>Alveolata</taxon>
        <taxon>Apicomplexa</taxon>
        <taxon>Aconoidasida</taxon>
        <taxon>Haemosporida</taxon>
        <taxon>Plasmodiidae</taxon>
        <taxon>Plasmodium</taxon>
        <taxon>Plasmodium (Vinckeia)</taxon>
    </lineage>
</organism>
<dbReference type="RefSeq" id="XP_016653118.1">
    <property type="nucleotide sequence ID" value="XM_016799173.1"/>
</dbReference>
<dbReference type="AlphaFoldDB" id="A0A4V0K2Z8"/>
<gene>
    <name evidence="3" type="ORF">PCHAS_0213000</name>
</gene>
<evidence type="ECO:0000313" key="3">
    <source>
        <dbReference type="EMBL" id="VTZ66908.1"/>
    </source>
</evidence>
<reference evidence="3 4" key="1">
    <citation type="journal article" date="2014" name="BMC Biol.">
        <title>A comprehensive evaluation of rodent malaria parasite genomes and gene expression.</title>
        <authorList>
            <person name="Otto T.D."/>
            <person name="Bohme U."/>
            <person name="Jackson A.P."/>
            <person name="Hunt M."/>
            <person name="Franke-Fayard B."/>
            <person name="Hoeijmakers W.A."/>
            <person name="Religa A.A."/>
            <person name="Robertson L."/>
            <person name="Sanders M."/>
            <person name="Ogun S.A."/>
            <person name="Cunningham D."/>
            <person name="Erhart A."/>
            <person name="Billker O."/>
            <person name="Khan S.M."/>
            <person name="Stunnenberg H.G."/>
            <person name="Langhorne J."/>
            <person name="Holder A.A."/>
            <person name="Waters A.P."/>
            <person name="Newbold C.I."/>
            <person name="Pain A."/>
            <person name="Berriman M."/>
            <person name="Janse C.J."/>
        </authorList>
    </citation>
    <scope>NUCLEOTIDE SEQUENCE [LARGE SCALE GENOMIC DNA]</scope>
    <source>
        <strain evidence="3 4">AS</strain>
    </source>
</reference>
<feature type="signal peptide" evidence="2">
    <location>
        <begin position="1"/>
        <end position="19"/>
    </location>
</feature>
<dbReference type="OrthoDB" id="371813at2759"/>
<dbReference type="EMBL" id="LK022879">
    <property type="protein sequence ID" value="VTZ66908.1"/>
    <property type="molecule type" value="Genomic_DNA"/>
</dbReference>
<sequence length="324" mass="37593">MHKTVYVLFALSIFEVVINFTGEFSSNSHNSKLPRKNVKVSNQRLLNENTDGDEEGENKSKNSSFIDDLSSKYENFESIIKNAQFGENATKLKNNLSKNVRPQLEQLGAYAKDAIDKNLLSWNEGFKKKFANPENGNEESKSNDQNEGEASDTSGDGIFGKVFEDISKYHSQINKQYNYTKDELTKKAKDFGKDIQPLVDEKVKTYKGMMESNMKNRIDEFTKKAEDFRKDMQPVVDEKVKTYKGMVESNVKNRFDEFTKKAEDFRKDMQPVVDEKVKTYKGMVESNVKNRFDEFTKKAEDFRKDIQPVVDEKIKTYKERWNLP</sequence>
<dbReference type="VEuPathDB" id="PlasmoDB:PCHAS_0213000"/>
<name>A0A4V0K2Z8_PLACU</name>
<accession>A0A4V0K2Z8</accession>
<dbReference type="KEGG" id="pcb:PCHAS_0213000"/>
<protein>
    <submittedName>
        <fullName evidence="3">Uncharacterized protein</fullName>
    </submittedName>
</protein>
<dbReference type="Proteomes" id="UP000071118">
    <property type="component" value="Chromosome 2"/>
</dbReference>
<keyword evidence="2" id="KW-0732">Signal</keyword>
<evidence type="ECO:0000256" key="1">
    <source>
        <dbReference type="SAM" id="MobiDB-lite"/>
    </source>
</evidence>
<evidence type="ECO:0000256" key="2">
    <source>
        <dbReference type="SAM" id="SignalP"/>
    </source>
</evidence>
<proteinExistence type="predicted"/>
<dbReference type="SUPFAM" id="SSF58113">
    <property type="entry name" value="Apolipoprotein A-I"/>
    <property type="match status" value="1"/>
</dbReference>
<dbReference type="Gene3D" id="1.20.120.20">
    <property type="entry name" value="Apolipoprotein"/>
    <property type="match status" value="1"/>
</dbReference>
<keyword evidence="4" id="KW-1185">Reference proteome</keyword>